<organism evidence="2 3">
    <name type="scientific">Paraburkholderia phenazinium</name>
    <dbReference type="NCBI Taxonomy" id="60549"/>
    <lineage>
        <taxon>Bacteria</taxon>
        <taxon>Pseudomonadati</taxon>
        <taxon>Pseudomonadota</taxon>
        <taxon>Betaproteobacteria</taxon>
        <taxon>Burkholderiales</taxon>
        <taxon>Burkholderiaceae</taxon>
        <taxon>Paraburkholderia</taxon>
    </lineage>
</organism>
<keyword evidence="1" id="KW-1133">Transmembrane helix</keyword>
<dbReference type="AlphaFoldDB" id="A0A1G7U567"/>
<evidence type="ECO:0000313" key="2">
    <source>
        <dbReference type="EMBL" id="SDG41900.1"/>
    </source>
</evidence>
<evidence type="ECO:0000256" key="1">
    <source>
        <dbReference type="SAM" id="Phobius"/>
    </source>
</evidence>
<feature type="transmembrane region" description="Helical" evidence="1">
    <location>
        <begin position="12"/>
        <end position="33"/>
    </location>
</feature>
<keyword evidence="1" id="KW-0812">Transmembrane</keyword>
<proteinExistence type="predicted"/>
<gene>
    <name evidence="2" type="ORF">SAMN05216466_103276</name>
</gene>
<feature type="transmembrane region" description="Helical" evidence="1">
    <location>
        <begin position="39"/>
        <end position="63"/>
    </location>
</feature>
<dbReference type="Proteomes" id="UP000199706">
    <property type="component" value="Unassembled WGS sequence"/>
</dbReference>
<keyword evidence="1" id="KW-0472">Membrane</keyword>
<name>A0A1G7U567_9BURK</name>
<feature type="transmembrane region" description="Helical" evidence="1">
    <location>
        <begin position="189"/>
        <end position="209"/>
    </location>
</feature>
<feature type="transmembrane region" description="Helical" evidence="1">
    <location>
        <begin position="70"/>
        <end position="96"/>
    </location>
</feature>
<feature type="transmembrane region" description="Helical" evidence="1">
    <location>
        <begin position="149"/>
        <end position="169"/>
    </location>
</feature>
<reference evidence="2 3" key="1">
    <citation type="submission" date="2016-10" db="EMBL/GenBank/DDBJ databases">
        <authorList>
            <person name="de Groot N.N."/>
        </authorList>
    </citation>
    <scope>NUCLEOTIDE SEQUENCE [LARGE SCALE GENOMIC DNA]</scope>
    <source>
        <strain evidence="2 3">LMG 2247</strain>
    </source>
</reference>
<dbReference type="RefSeq" id="WP_090683423.1">
    <property type="nucleotide sequence ID" value="NZ_FNCJ01000003.1"/>
</dbReference>
<evidence type="ECO:0000313" key="3">
    <source>
        <dbReference type="Proteomes" id="UP000199706"/>
    </source>
</evidence>
<accession>A0A1G7U567</accession>
<sequence>MFWDLVFDGLFFLCLFSCDCVVLVFLVLLLGVLPVLRVVGVSVLVVASARLFVLIRPGVFLGVARLAFRLVVWLAWLGVGGFFLVGLGALLVQFAVDFFGGFSSFALCVSGASCGVSGHLCLVALLWLGRASVLLVVWGLHRSLARLELCLIVVGVRFGAAFGAAALVSVVRVQVSSWVGGFLVSTVRFVWAFFGLGLRVFVFAVGFALTRFS</sequence>
<feature type="transmembrane region" description="Helical" evidence="1">
    <location>
        <begin position="102"/>
        <end position="128"/>
    </location>
</feature>
<protein>
    <submittedName>
        <fullName evidence="2">Uncharacterized protein</fullName>
    </submittedName>
</protein>
<dbReference type="EMBL" id="FNCJ01000003">
    <property type="protein sequence ID" value="SDG41900.1"/>
    <property type="molecule type" value="Genomic_DNA"/>
</dbReference>